<dbReference type="AlphaFoldDB" id="A0A218YWG8"/>
<evidence type="ECO:0000313" key="2">
    <source>
        <dbReference type="Proteomes" id="UP000242519"/>
    </source>
</evidence>
<keyword evidence="2" id="KW-1185">Reference proteome</keyword>
<proteinExistence type="predicted"/>
<dbReference type="EMBL" id="MZNU01000342">
    <property type="protein sequence ID" value="OWO99813.1"/>
    <property type="molecule type" value="Genomic_DNA"/>
</dbReference>
<accession>A0A218YWG8</accession>
<comment type="caution">
    <text evidence="1">The sequence shown here is derived from an EMBL/GenBank/DDBJ whole genome shotgun (WGS) entry which is preliminary data.</text>
</comment>
<reference evidence="1 2" key="1">
    <citation type="submission" date="2017-04" db="EMBL/GenBank/DDBJ databases">
        <title>Draft genome sequence of Marssonina coronaria NL1: causal agent of apple blotch.</title>
        <authorList>
            <person name="Cheng Q."/>
        </authorList>
    </citation>
    <scope>NUCLEOTIDE SEQUENCE [LARGE SCALE GENOMIC DNA]</scope>
    <source>
        <strain evidence="1 2">NL1</strain>
    </source>
</reference>
<sequence>MARIQARKLARTFSWLIVPPSLGRRDHLHECVRTGHRYKLTEEHGAVHASAATITRLPLPRSCANPVRALDAVGLLPPSAPYGELYAHGDQLLHVHSHLVRHGRESWWLLSLSSSSSSLPPAYPMFGLRRPALERLCGAVIGLAYAPERRISANGEALLDPPIDGAGFACLRLQGMRPIAPQMLPAFSLGRELSSGSTTLTQTL</sequence>
<evidence type="ECO:0000313" key="1">
    <source>
        <dbReference type="EMBL" id="OWO99813.1"/>
    </source>
</evidence>
<dbReference type="InParanoid" id="A0A218YWG8"/>
<name>A0A218YWG8_9HELO</name>
<dbReference type="Proteomes" id="UP000242519">
    <property type="component" value="Unassembled WGS sequence"/>
</dbReference>
<protein>
    <submittedName>
        <fullName evidence="1">Uncharacterized protein</fullName>
    </submittedName>
</protein>
<gene>
    <name evidence="1" type="ORF">B2J93_6868</name>
</gene>
<organism evidence="1 2">
    <name type="scientific">Diplocarpon coronariae</name>
    <dbReference type="NCBI Taxonomy" id="2795749"/>
    <lineage>
        <taxon>Eukaryota</taxon>
        <taxon>Fungi</taxon>
        <taxon>Dikarya</taxon>
        <taxon>Ascomycota</taxon>
        <taxon>Pezizomycotina</taxon>
        <taxon>Leotiomycetes</taxon>
        <taxon>Helotiales</taxon>
        <taxon>Drepanopezizaceae</taxon>
        <taxon>Diplocarpon</taxon>
    </lineage>
</organism>